<dbReference type="Pfam" id="PF00628">
    <property type="entry name" value="PHD"/>
    <property type="match status" value="1"/>
</dbReference>
<evidence type="ECO:0000256" key="1">
    <source>
        <dbReference type="ARBA" id="ARBA00004123"/>
    </source>
</evidence>
<protein>
    <recommendedName>
        <fullName evidence="8">DDT domain-containing protein</fullName>
    </recommendedName>
</protein>
<feature type="compositionally biased region" description="Polar residues" evidence="7">
    <location>
        <begin position="548"/>
        <end position="562"/>
    </location>
</feature>
<dbReference type="InterPro" id="IPR028938">
    <property type="entry name" value="Rsf1-like"/>
</dbReference>
<dbReference type="PROSITE" id="PS01359">
    <property type="entry name" value="ZF_PHD_1"/>
    <property type="match status" value="1"/>
</dbReference>
<dbReference type="EMBL" id="KN042432">
    <property type="protein sequence ID" value="KFH62275.1"/>
    <property type="molecule type" value="Genomic_DNA"/>
</dbReference>
<dbReference type="SUPFAM" id="SSF57903">
    <property type="entry name" value="FYVE/PHD zinc finger"/>
    <property type="match status" value="1"/>
</dbReference>
<keyword evidence="3" id="KW-0863">Zinc-finger</keyword>
<feature type="compositionally biased region" description="Polar residues" evidence="7">
    <location>
        <begin position="521"/>
        <end position="539"/>
    </location>
</feature>
<sequence length="765" mass="87992">MNIDPIHHDKLLELRTMKDFAAICQFLHMFHPAFALDDFETEDLEQALVDPNALAYLVDLQARMLRALTQDRRISFDNWIKYCQKEFEKRGDEQNPWIEEDAHNYESFSLATKLMILTNLCEWQLDDPDRFRSILKVEDDNAIDWRVDPIGIDAHERIYWLFDDNRLYRENPPPKRTTKKSKPAPPPPPKVAPEPRRGTRRSERGQKAEAPSAEPEPEFEPPPITPGVEWEPVCITRQEWEEFATTFKRSKHPDEKALHSFVNNDILPKVLEDIREKEKEREKLEAVANRKRSSRIVIRELELQEKARLNAIRQQEIQEAAEQRRLEIRERRAEKERQQQQQIREDRLKEREQRLKDRENAIWEREEKKRQQQAKIAKERENRKKKRLEGGHPKEEDEDENMSRTDDQDEEEEEDWVFDCVCGVFGNNLDDGELMIACGKCNVWQHVACVKQEDANQGRKVTNWDKVDFICPRCVEKEKKRIARKEKKEEKLRLEALANSGVASASPPPPVKGKPGRKPNMATNGLAPQTHSHASTSPMSPLMVHSPPYQNLPYSGHGQSYHSPPLQPQHLNGPIVRPHYTQHPQQSPSHPGYQPQGYLADPAATHFPPQPYYNGHLGAPQHQHQPIHQQHSLPNATPFAAPYTPSYPQRPGYSPYSNYSAQSTMASMHSPAGYNSASNNTNLNISMNGAGHSSFRPSAPHQFAPQLSPTYGQHPVPHSSPTVATNGHPGHEPSRNGPNLIQKRMSIADEDMEGVERPPKMLSQT</sequence>
<dbReference type="InterPro" id="IPR013083">
    <property type="entry name" value="Znf_RING/FYVE/PHD"/>
</dbReference>
<gene>
    <name evidence="9" type="ORF">MVEG_11486</name>
</gene>
<feature type="compositionally biased region" description="Pro residues" evidence="7">
    <location>
        <begin position="183"/>
        <end position="192"/>
    </location>
</feature>
<dbReference type="InterPro" id="IPR011011">
    <property type="entry name" value="Znf_FYVE_PHD"/>
</dbReference>
<evidence type="ECO:0000313" key="9">
    <source>
        <dbReference type="EMBL" id="KFH62275.1"/>
    </source>
</evidence>
<dbReference type="PANTHER" id="PTHR14296">
    <property type="entry name" value="REMODELING AND SPACING FACTOR 1"/>
    <property type="match status" value="1"/>
</dbReference>
<dbReference type="PROSITE" id="PS50827">
    <property type="entry name" value="DDT"/>
    <property type="match status" value="1"/>
</dbReference>
<comment type="subcellular location">
    <subcellularLocation>
        <location evidence="1">Nucleus</location>
    </subcellularLocation>
</comment>
<evidence type="ECO:0000256" key="7">
    <source>
        <dbReference type="SAM" id="MobiDB-lite"/>
    </source>
</evidence>
<dbReference type="InterPro" id="IPR018501">
    <property type="entry name" value="DDT_dom"/>
</dbReference>
<feature type="compositionally biased region" description="Low complexity" evidence="7">
    <location>
        <begin position="620"/>
        <end position="631"/>
    </location>
</feature>
<name>A0A086TJZ8_9FUNG</name>
<dbReference type="PANTHER" id="PTHR14296:SF3">
    <property type="entry name" value="DIKAR, ISOFORM F"/>
    <property type="match status" value="1"/>
</dbReference>
<feature type="region of interest" description="Disordered" evidence="7">
    <location>
        <begin position="706"/>
        <end position="765"/>
    </location>
</feature>
<dbReference type="InterPro" id="IPR001965">
    <property type="entry name" value="Znf_PHD"/>
</dbReference>
<dbReference type="GO" id="GO:0006355">
    <property type="term" value="P:regulation of DNA-templated transcription"/>
    <property type="evidence" value="ECO:0007669"/>
    <property type="project" value="InterPro"/>
</dbReference>
<dbReference type="AlphaFoldDB" id="A0A086TJZ8"/>
<feature type="region of interest" description="Disordered" evidence="7">
    <location>
        <begin position="610"/>
        <end position="638"/>
    </location>
</feature>
<reference evidence="9 10" key="1">
    <citation type="submission" date="2011-02" db="EMBL/GenBank/DDBJ databases">
        <title>The Genome Sequence of Mortierella verticillata NRRL 6337.</title>
        <authorList>
            <consortium name="The Broad Institute Genome Sequencing Platform"/>
            <person name="Russ C."/>
            <person name="Cuomo C."/>
            <person name="Burger G."/>
            <person name="Gray M.W."/>
            <person name="Holland P.W.H."/>
            <person name="King N."/>
            <person name="Lang F.B.F."/>
            <person name="Roger A.J."/>
            <person name="Ruiz-Trillo I."/>
            <person name="Young S.K."/>
            <person name="Zeng Q."/>
            <person name="Gargeya S."/>
            <person name="Alvarado L."/>
            <person name="Berlin A."/>
            <person name="Chapman S.B."/>
            <person name="Chen Z."/>
            <person name="Freedman E."/>
            <person name="Gellesch M."/>
            <person name="Goldberg J."/>
            <person name="Griggs A."/>
            <person name="Gujja S."/>
            <person name="Heilman E."/>
            <person name="Heiman D."/>
            <person name="Howarth C."/>
            <person name="Mehta T."/>
            <person name="Neiman D."/>
            <person name="Pearson M."/>
            <person name="Roberts A."/>
            <person name="Saif S."/>
            <person name="Shea T."/>
            <person name="Shenoy N."/>
            <person name="Sisk P."/>
            <person name="Stolte C."/>
            <person name="Sykes S."/>
            <person name="White J."/>
            <person name="Yandava C."/>
            <person name="Haas B."/>
            <person name="Nusbaum C."/>
            <person name="Birren B."/>
        </authorList>
    </citation>
    <scope>NUCLEOTIDE SEQUENCE [LARGE SCALE GENOMIC DNA]</scope>
    <source>
        <strain evidence="9 10">NRRL 6337</strain>
    </source>
</reference>
<keyword evidence="4" id="KW-0862">Zinc</keyword>
<dbReference type="OrthoDB" id="303107at2759"/>
<evidence type="ECO:0000256" key="5">
    <source>
        <dbReference type="ARBA" id="ARBA00023242"/>
    </source>
</evidence>
<feature type="domain" description="DDT" evidence="8">
    <location>
        <begin position="14"/>
        <end position="74"/>
    </location>
</feature>
<evidence type="ECO:0000256" key="4">
    <source>
        <dbReference type="ARBA" id="ARBA00022833"/>
    </source>
</evidence>
<feature type="region of interest" description="Disordered" evidence="7">
    <location>
        <begin position="170"/>
        <end position="229"/>
    </location>
</feature>
<accession>A0A086TJZ8</accession>
<dbReference type="Gene3D" id="3.30.40.10">
    <property type="entry name" value="Zinc/RING finger domain, C3HC4 (zinc finger)"/>
    <property type="match status" value="1"/>
</dbReference>
<feature type="compositionally biased region" description="Basic and acidic residues" evidence="7">
    <location>
        <begin position="193"/>
        <end position="207"/>
    </location>
</feature>
<feature type="coiled-coil region" evidence="6">
    <location>
        <begin position="267"/>
        <end position="294"/>
    </location>
</feature>
<keyword evidence="10" id="KW-1185">Reference proteome</keyword>
<organism evidence="9 10">
    <name type="scientific">Podila verticillata NRRL 6337</name>
    <dbReference type="NCBI Taxonomy" id="1069443"/>
    <lineage>
        <taxon>Eukaryota</taxon>
        <taxon>Fungi</taxon>
        <taxon>Fungi incertae sedis</taxon>
        <taxon>Mucoromycota</taxon>
        <taxon>Mortierellomycotina</taxon>
        <taxon>Mortierellomycetes</taxon>
        <taxon>Mortierellales</taxon>
        <taxon>Mortierellaceae</taxon>
        <taxon>Podila</taxon>
    </lineage>
</organism>
<feature type="compositionally biased region" description="Basic and acidic residues" evidence="7">
    <location>
        <begin position="364"/>
        <end position="406"/>
    </location>
</feature>
<dbReference type="InterPro" id="IPR019786">
    <property type="entry name" value="Zinc_finger_PHD-type_CS"/>
</dbReference>
<evidence type="ECO:0000256" key="2">
    <source>
        <dbReference type="ARBA" id="ARBA00022723"/>
    </source>
</evidence>
<keyword evidence="6" id="KW-0175">Coiled coil</keyword>
<dbReference type="GO" id="GO:0008270">
    <property type="term" value="F:zinc ion binding"/>
    <property type="evidence" value="ECO:0007669"/>
    <property type="project" value="UniProtKB-KW"/>
</dbReference>
<evidence type="ECO:0000313" key="10">
    <source>
        <dbReference type="Proteomes" id="UP000243308"/>
    </source>
</evidence>
<dbReference type="Pfam" id="PF02791">
    <property type="entry name" value="DDT"/>
    <property type="match status" value="1"/>
</dbReference>
<evidence type="ECO:0000256" key="3">
    <source>
        <dbReference type="ARBA" id="ARBA00022771"/>
    </source>
</evidence>
<feature type="region of interest" description="Disordered" evidence="7">
    <location>
        <begin position="498"/>
        <end position="573"/>
    </location>
</feature>
<proteinExistence type="predicted"/>
<keyword evidence="2" id="KW-0479">Metal-binding</keyword>
<evidence type="ECO:0000259" key="8">
    <source>
        <dbReference type="PROSITE" id="PS50827"/>
    </source>
</evidence>
<dbReference type="GO" id="GO:0031213">
    <property type="term" value="C:RSF complex"/>
    <property type="evidence" value="ECO:0007669"/>
    <property type="project" value="InterPro"/>
</dbReference>
<feature type="region of interest" description="Disordered" evidence="7">
    <location>
        <begin position="364"/>
        <end position="412"/>
    </location>
</feature>
<dbReference type="Proteomes" id="UP000243308">
    <property type="component" value="Unassembled WGS sequence"/>
</dbReference>
<dbReference type="InterPro" id="IPR019787">
    <property type="entry name" value="Znf_PHD-finger"/>
</dbReference>
<keyword evidence="5" id="KW-0539">Nucleus</keyword>
<dbReference type="SMART" id="SM00249">
    <property type="entry name" value="PHD"/>
    <property type="match status" value="1"/>
</dbReference>
<evidence type="ECO:0000256" key="6">
    <source>
        <dbReference type="SAM" id="Coils"/>
    </source>
</evidence>